<organism evidence="1 2">
    <name type="scientific">Archangium violaceum Cb vi76</name>
    <dbReference type="NCBI Taxonomy" id="1406225"/>
    <lineage>
        <taxon>Bacteria</taxon>
        <taxon>Pseudomonadati</taxon>
        <taxon>Myxococcota</taxon>
        <taxon>Myxococcia</taxon>
        <taxon>Myxococcales</taxon>
        <taxon>Cystobacterineae</taxon>
        <taxon>Archangiaceae</taxon>
        <taxon>Archangium</taxon>
    </lineage>
</organism>
<name>A0A084SM83_9BACT</name>
<sequence>MYESALRDLYASAKLQPNQVVMDLREHHAIHSFVFYCSHSITISGYVFQLSPTAPGALKVSSASISQ</sequence>
<dbReference type="Proteomes" id="UP000028547">
    <property type="component" value="Unassembled WGS sequence"/>
</dbReference>
<dbReference type="EMBL" id="JPMI01000238">
    <property type="protein sequence ID" value="KFA89568.1"/>
    <property type="molecule type" value="Genomic_DNA"/>
</dbReference>
<accession>A0A084SM83</accession>
<reference evidence="1 2" key="1">
    <citation type="submission" date="2014-07" db="EMBL/GenBank/DDBJ databases">
        <title>Draft Genome Sequence of Gephyronic Acid Producer, Cystobacter violaceus Strain Cb vi76.</title>
        <authorList>
            <person name="Stevens D.C."/>
            <person name="Young J."/>
            <person name="Carmichael R."/>
            <person name="Tan J."/>
            <person name="Taylor R.E."/>
        </authorList>
    </citation>
    <scope>NUCLEOTIDE SEQUENCE [LARGE SCALE GENOMIC DNA]</scope>
    <source>
        <strain evidence="1 2">Cb vi76</strain>
    </source>
</reference>
<dbReference type="RefSeq" id="WP_043404707.1">
    <property type="nucleotide sequence ID" value="NZ_JPMI01000238.1"/>
</dbReference>
<gene>
    <name evidence="1" type="ORF">Q664_33960</name>
</gene>
<dbReference type="AlphaFoldDB" id="A0A084SM83"/>
<evidence type="ECO:0000313" key="2">
    <source>
        <dbReference type="Proteomes" id="UP000028547"/>
    </source>
</evidence>
<evidence type="ECO:0000313" key="1">
    <source>
        <dbReference type="EMBL" id="KFA89568.1"/>
    </source>
</evidence>
<protein>
    <submittedName>
        <fullName evidence="1">Uncharacterized protein</fullName>
    </submittedName>
</protein>
<comment type="caution">
    <text evidence="1">The sequence shown here is derived from an EMBL/GenBank/DDBJ whole genome shotgun (WGS) entry which is preliminary data.</text>
</comment>
<proteinExistence type="predicted"/>